<evidence type="ECO:0000256" key="2">
    <source>
        <dbReference type="ARBA" id="ARBA00022485"/>
    </source>
</evidence>
<dbReference type="InterPro" id="IPR050157">
    <property type="entry name" value="PSI_iron-sulfur_center"/>
</dbReference>
<sequence>MDKPSNPNRRTFLQNILQGIGYSAFGVIAWSAYLSQSQANNLILRPPGAINEKDFVLKCIRCGMCVASCPFDVLKLSTISDEISIGTPYFEPRKEACYLCPDAPCTSTCPTDALDLNLLTKDNKLDINSARMGLATINTKTCLAYLGLQCTMCIRACPLADTAIVLKNERNPRTDMHAFLKPVVEPDHCTGCGMCERACPTEVASIKVLPLAISQSERGSYYVVGWEKKDERRLEHAPSELKVKRTKRNEKSALDNVNDVEGILKGIYDE</sequence>
<evidence type="ECO:0000256" key="6">
    <source>
        <dbReference type="ARBA" id="ARBA00023004"/>
    </source>
</evidence>
<keyword evidence="11" id="KW-1185">Reference proteome</keyword>
<dbReference type="InterPro" id="IPR017900">
    <property type="entry name" value="4Fe4S_Fe_S_CS"/>
</dbReference>
<evidence type="ECO:0000313" key="10">
    <source>
        <dbReference type="EMBL" id="QFR49679.1"/>
    </source>
</evidence>
<gene>
    <name evidence="10" type="primary">napG</name>
    <name evidence="10" type="ORF">FJR48_08010</name>
</gene>
<keyword evidence="6" id="KW-0408">Iron</keyword>
<evidence type="ECO:0000313" key="11">
    <source>
        <dbReference type="Proteomes" id="UP000326944"/>
    </source>
</evidence>
<reference evidence="10 11" key="1">
    <citation type="submission" date="2019-09" db="EMBL/GenBank/DDBJ databases">
        <title>Sulfurimonas gotlandica sp. nov., a chemoautotrophic and psychrotolerant epsilonproteobacterium isolated from a pelagic redoxcline, and an emended description of the genus Sulfurimonas.</title>
        <authorList>
            <person name="Wang S."/>
            <person name="Jiang L."/>
            <person name="Shao S."/>
        </authorList>
    </citation>
    <scope>NUCLEOTIDE SEQUENCE [LARGE SCALE GENOMIC DNA]</scope>
    <source>
        <strain evidence="10 11">GYSZ_1</strain>
    </source>
</reference>
<dbReference type="InterPro" id="IPR017896">
    <property type="entry name" value="4Fe4S_Fe-S-bd"/>
</dbReference>
<dbReference type="RefSeq" id="WP_152307626.1">
    <property type="nucleotide sequence ID" value="NZ_CP043617.1"/>
</dbReference>
<accession>A0A5P8P1U8</accession>
<evidence type="ECO:0000256" key="8">
    <source>
        <dbReference type="SAM" id="Phobius"/>
    </source>
</evidence>
<dbReference type="KEGG" id="sulg:FJR48_08010"/>
<dbReference type="EMBL" id="CP043617">
    <property type="protein sequence ID" value="QFR49679.1"/>
    <property type="molecule type" value="Genomic_DNA"/>
</dbReference>
<keyword evidence="8" id="KW-1133">Transmembrane helix</keyword>
<evidence type="ECO:0000256" key="3">
    <source>
        <dbReference type="ARBA" id="ARBA00022723"/>
    </source>
</evidence>
<evidence type="ECO:0000256" key="7">
    <source>
        <dbReference type="ARBA" id="ARBA00023014"/>
    </source>
</evidence>
<dbReference type="NCBIfam" id="NF007012">
    <property type="entry name" value="PRK09476.1"/>
    <property type="match status" value="1"/>
</dbReference>
<keyword evidence="5" id="KW-0249">Electron transport</keyword>
<organism evidence="10 11">
    <name type="scientific">Sulfurimonas lithotrophica</name>
    <dbReference type="NCBI Taxonomy" id="2590022"/>
    <lineage>
        <taxon>Bacteria</taxon>
        <taxon>Pseudomonadati</taxon>
        <taxon>Campylobacterota</taxon>
        <taxon>Epsilonproteobacteria</taxon>
        <taxon>Campylobacterales</taxon>
        <taxon>Sulfurimonadaceae</taxon>
        <taxon>Sulfurimonas</taxon>
    </lineage>
</organism>
<dbReference type="PANTHER" id="PTHR24960:SF79">
    <property type="entry name" value="PHOTOSYSTEM I IRON-SULFUR CENTER"/>
    <property type="match status" value="1"/>
</dbReference>
<dbReference type="PROSITE" id="PS00198">
    <property type="entry name" value="4FE4S_FER_1"/>
    <property type="match status" value="2"/>
</dbReference>
<dbReference type="CDD" id="cd16373">
    <property type="entry name" value="DMSOR_beta_like"/>
    <property type="match status" value="1"/>
</dbReference>
<keyword evidence="8" id="KW-0472">Membrane</keyword>
<keyword evidence="7" id="KW-0411">Iron-sulfur</keyword>
<keyword evidence="2" id="KW-0004">4Fe-4S</keyword>
<keyword evidence="8" id="KW-0812">Transmembrane</keyword>
<dbReference type="PROSITE" id="PS51379">
    <property type="entry name" value="4FE4S_FER_2"/>
    <property type="match status" value="3"/>
</dbReference>
<feature type="domain" description="4Fe-4S ferredoxin-type" evidence="9">
    <location>
        <begin position="180"/>
        <end position="209"/>
    </location>
</feature>
<dbReference type="NCBIfam" id="TIGR00397">
    <property type="entry name" value="mauM_napG"/>
    <property type="match status" value="1"/>
</dbReference>
<dbReference type="GO" id="GO:0051539">
    <property type="term" value="F:4 iron, 4 sulfur cluster binding"/>
    <property type="evidence" value="ECO:0007669"/>
    <property type="project" value="UniProtKB-KW"/>
</dbReference>
<feature type="domain" description="4Fe-4S ferredoxin-type" evidence="9">
    <location>
        <begin position="86"/>
        <end position="119"/>
    </location>
</feature>
<evidence type="ECO:0000256" key="1">
    <source>
        <dbReference type="ARBA" id="ARBA00022448"/>
    </source>
</evidence>
<keyword evidence="1" id="KW-0813">Transport</keyword>
<dbReference type="Proteomes" id="UP000326944">
    <property type="component" value="Chromosome"/>
</dbReference>
<dbReference type="Pfam" id="PF12838">
    <property type="entry name" value="Fer4_7"/>
    <property type="match status" value="2"/>
</dbReference>
<dbReference type="AlphaFoldDB" id="A0A5P8P1U8"/>
<keyword evidence="4" id="KW-0677">Repeat</keyword>
<dbReference type="SUPFAM" id="SSF54862">
    <property type="entry name" value="4Fe-4S ferredoxins"/>
    <property type="match status" value="1"/>
</dbReference>
<evidence type="ECO:0000256" key="4">
    <source>
        <dbReference type="ARBA" id="ARBA00022737"/>
    </source>
</evidence>
<dbReference type="PANTHER" id="PTHR24960">
    <property type="entry name" value="PHOTOSYSTEM I IRON-SULFUR CENTER-RELATED"/>
    <property type="match status" value="1"/>
</dbReference>
<evidence type="ECO:0000259" key="9">
    <source>
        <dbReference type="PROSITE" id="PS51379"/>
    </source>
</evidence>
<name>A0A5P8P1U8_9BACT</name>
<protein>
    <submittedName>
        <fullName evidence="10">Ferredoxin-type protein NapG</fullName>
    </submittedName>
</protein>
<keyword evidence="3" id="KW-0479">Metal-binding</keyword>
<evidence type="ECO:0000256" key="5">
    <source>
        <dbReference type="ARBA" id="ARBA00022982"/>
    </source>
</evidence>
<proteinExistence type="predicted"/>
<dbReference type="InterPro" id="IPR004494">
    <property type="entry name" value="MauM_NapG"/>
</dbReference>
<feature type="domain" description="4Fe-4S ferredoxin-type" evidence="9">
    <location>
        <begin position="46"/>
        <end position="79"/>
    </location>
</feature>
<feature type="transmembrane region" description="Helical" evidence="8">
    <location>
        <begin position="12"/>
        <end position="33"/>
    </location>
</feature>
<dbReference type="Gene3D" id="3.30.70.20">
    <property type="match status" value="2"/>
</dbReference>
<dbReference type="GO" id="GO:0046872">
    <property type="term" value="F:metal ion binding"/>
    <property type="evidence" value="ECO:0007669"/>
    <property type="project" value="UniProtKB-KW"/>
</dbReference>
<dbReference type="OrthoDB" id="9808559at2"/>